<dbReference type="OrthoDB" id="582315at2"/>
<evidence type="ECO:0000313" key="2">
    <source>
        <dbReference type="Proteomes" id="UP000199470"/>
    </source>
</evidence>
<dbReference type="Proteomes" id="UP000199470">
    <property type="component" value="Unassembled WGS sequence"/>
</dbReference>
<reference evidence="1 2" key="1">
    <citation type="submission" date="2016-10" db="EMBL/GenBank/DDBJ databases">
        <authorList>
            <person name="de Groot N.N."/>
        </authorList>
    </citation>
    <scope>NUCLEOTIDE SEQUENCE [LARGE SCALE GENOMIC DNA]</scope>
    <source>
        <strain evidence="1 2">ATCC 43154</strain>
    </source>
</reference>
<gene>
    <name evidence="1" type="ORF">SAMN02982985_03860</name>
</gene>
<dbReference type="STRING" id="758825.SAMN02982985_03860"/>
<dbReference type="GO" id="GO:0016787">
    <property type="term" value="F:hydrolase activity"/>
    <property type="evidence" value="ECO:0007669"/>
    <property type="project" value="UniProtKB-KW"/>
</dbReference>
<proteinExistence type="predicted"/>
<dbReference type="RefSeq" id="WP_093389344.1">
    <property type="nucleotide sequence ID" value="NZ_FOTW01000019.1"/>
</dbReference>
<evidence type="ECO:0000313" key="1">
    <source>
        <dbReference type="EMBL" id="SFM38213.1"/>
    </source>
</evidence>
<name>A0A1I4QF30_9BURK</name>
<dbReference type="AlphaFoldDB" id="A0A1I4QF30"/>
<dbReference type="EMBL" id="FOTW01000019">
    <property type="protein sequence ID" value="SFM38213.1"/>
    <property type="molecule type" value="Genomic_DNA"/>
</dbReference>
<dbReference type="Gene3D" id="3.40.50.1820">
    <property type="entry name" value="alpha/beta hydrolase"/>
    <property type="match status" value="1"/>
</dbReference>
<dbReference type="SUPFAM" id="SSF53474">
    <property type="entry name" value="alpha/beta-Hydrolases"/>
    <property type="match status" value="1"/>
</dbReference>
<accession>A0A1I4QF30</accession>
<protein>
    <submittedName>
        <fullName evidence="1">Triacylglycerol esterase/lipase EstA, alpha/beta hydrolase fold</fullName>
    </submittedName>
</protein>
<keyword evidence="2" id="KW-1185">Reference proteome</keyword>
<organism evidence="1 2">
    <name type="scientific">Rugamonas rubra</name>
    <dbReference type="NCBI Taxonomy" id="758825"/>
    <lineage>
        <taxon>Bacteria</taxon>
        <taxon>Pseudomonadati</taxon>
        <taxon>Pseudomonadota</taxon>
        <taxon>Betaproteobacteria</taxon>
        <taxon>Burkholderiales</taxon>
        <taxon>Oxalobacteraceae</taxon>
        <taxon>Telluria group</taxon>
        <taxon>Rugamonas</taxon>
    </lineage>
</organism>
<sequence length="374" mass="41598">MNPDIRPVVITLHGIRTRGAWQKEIAPRIARYGMIPVLLDYGYFNLFQFLNPWARDGRVKWLRDEVAQVVRDYPHAPVSIVAHSLGTYLVARLIEEERAFNFETILFSGSIVRTDYDWIRVLEANRVKYVANYIAKNDIWPRLASRVVRGAGRAGVDGFVAQHASLFQHTHSQYGHSDYFNPHTFEELWLPKLVVSQRRILDALSVMLIQASELLATQAGTCGCMARVRLFYKPRATAAFRQFPGMYIASENAAKYTEAELDYVITPESAQGAFVTCPPTFQAAFCNAPSQWAAIDHTAPCIGRPDVIASVAAPLSAPGGAPGRVVGMVSLEILADQIHTQSMQALGVSLLLPQLRELMGAASFALQFFSGDWL</sequence>
<dbReference type="InterPro" id="IPR029058">
    <property type="entry name" value="AB_hydrolase_fold"/>
</dbReference>
<keyword evidence="1" id="KW-0378">Hydrolase</keyword>